<accession>A0A4R8PRV4</accession>
<keyword evidence="4" id="KW-1185">Reference proteome</keyword>
<evidence type="ECO:0000259" key="2">
    <source>
        <dbReference type="Pfam" id="PF02668"/>
    </source>
</evidence>
<dbReference type="EMBL" id="QAPG01000834">
    <property type="protein sequence ID" value="TDZ28407.1"/>
    <property type="molecule type" value="Genomic_DNA"/>
</dbReference>
<comment type="caution">
    <text evidence="3">The sequence shown here is derived from an EMBL/GenBank/DDBJ whole genome shotgun (WGS) entry which is preliminary data.</text>
</comment>
<dbReference type="AlphaFoldDB" id="A0A4R8PRV4"/>
<evidence type="ECO:0000313" key="3">
    <source>
        <dbReference type="EMBL" id="TDZ28407.1"/>
    </source>
</evidence>
<name>A0A4R8PRV4_9PEZI</name>
<dbReference type="SUPFAM" id="SSF51197">
    <property type="entry name" value="Clavaminate synthase-like"/>
    <property type="match status" value="1"/>
</dbReference>
<dbReference type="GO" id="GO:0016491">
    <property type="term" value="F:oxidoreductase activity"/>
    <property type="evidence" value="ECO:0007669"/>
    <property type="project" value="UniProtKB-KW"/>
</dbReference>
<evidence type="ECO:0000256" key="1">
    <source>
        <dbReference type="ARBA" id="ARBA00023002"/>
    </source>
</evidence>
<dbReference type="Gene3D" id="3.60.130.10">
    <property type="entry name" value="Clavaminate synthase-like"/>
    <property type="match status" value="1"/>
</dbReference>
<gene>
    <name evidence="3" type="ORF">C8035_v007564</name>
</gene>
<protein>
    <recommendedName>
        <fullName evidence="2">TauD/TfdA-like domain-containing protein</fullName>
    </recommendedName>
</protein>
<reference evidence="3 4" key="1">
    <citation type="submission" date="2018-11" db="EMBL/GenBank/DDBJ databases">
        <title>Genome sequence and assembly of Colletotrichum spinosum.</title>
        <authorList>
            <person name="Gan P."/>
            <person name="Shirasu K."/>
        </authorList>
    </citation>
    <scope>NUCLEOTIDE SEQUENCE [LARGE SCALE GENOMIC DNA]</scope>
    <source>
        <strain evidence="3 4">CBS 515.97</strain>
    </source>
</reference>
<evidence type="ECO:0000313" key="4">
    <source>
        <dbReference type="Proteomes" id="UP000295083"/>
    </source>
</evidence>
<dbReference type="Proteomes" id="UP000295083">
    <property type="component" value="Unassembled WGS sequence"/>
</dbReference>
<sequence length="315" mass="35854">MQAAFRHTRGSRAVQLPGILAARAYSTLASSKGDHLGTDVVVHKVPHLIAPTLEFSQNRLHVDQVAENLDRVGILRVTLEFPDQDSEYLQRLILNLHKHHGHELPISHSSTRGWFWDVRPSEHEFQAGAHQARSETMQDFPWHTDCSYEDPPPRYFALQVLQHDRFRGGTLSVLNVERMIRYLSPSTRTALETPEYRINIPAEFIKDENHRHIAGSILAIGHEAPIMRFREDILVPLTGSARKALQDLNAVLASEDVGADATLHLTPDDLPTGSIILMDNRRWLHARNRINDPKRHLRRVRWDTCVFGNGGKCKD</sequence>
<feature type="domain" description="TauD/TfdA-like" evidence="2">
    <location>
        <begin position="62"/>
        <end position="300"/>
    </location>
</feature>
<dbReference type="InterPro" id="IPR042098">
    <property type="entry name" value="TauD-like_sf"/>
</dbReference>
<organism evidence="3 4">
    <name type="scientific">Colletotrichum spinosum</name>
    <dbReference type="NCBI Taxonomy" id="1347390"/>
    <lineage>
        <taxon>Eukaryota</taxon>
        <taxon>Fungi</taxon>
        <taxon>Dikarya</taxon>
        <taxon>Ascomycota</taxon>
        <taxon>Pezizomycotina</taxon>
        <taxon>Sordariomycetes</taxon>
        <taxon>Hypocreomycetidae</taxon>
        <taxon>Glomerellales</taxon>
        <taxon>Glomerellaceae</taxon>
        <taxon>Colletotrichum</taxon>
        <taxon>Colletotrichum orbiculare species complex</taxon>
    </lineage>
</organism>
<keyword evidence="1" id="KW-0560">Oxidoreductase</keyword>
<dbReference type="Pfam" id="PF02668">
    <property type="entry name" value="TauD"/>
    <property type="match status" value="1"/>
</dbReference>
<dbReference type="InterPro" id="IPR003819">
    <property type="entry name" value="TauD/TfdA-like"/>
</dbReference>
<proteinExistence type="predicted"/>